<feature type="region of interest" description="Disordered" evidence="1">
    <location>
        <begin position="1"/>
        <end position="75"/>
    </location>
</feature>
<accession>A0A1Y1HMW9</accession>
<gene>
    <name evidence="2" type="ORF">KFL_000110380</name>
</gene>
<evidence type="ECO:0000313" key="2">
    <source>
        <dbReference type="EMBL" id="GAQ78341.1"/>
    </source>
</evidence>
<evidence type="ECO:0000256" key="1">
    <source>
        <dbReference type="SAM" id="MobiDB-lite"/>
    </source>
</evidence>
<keyword evidence="3" id="KW-1185">Reference proteome</keyword>
<feature type="region of interest" description="Disordered" evidence="1">
    <location>
        <begin position="139"/>
        <end position="172"/>
    </location>
</feature>
<reference evidence="2 3" key="1">
    <citation type="journal article" date="2014" name="Nat. Commun.">
        <title>Klebsormidium flaccidum genome reveals primary factors for plant terrestrial adaptation.</title>
        <authorList>
            <person name="Hori K."/>
            <person name="Maruyama F."/>
            <person name="Fujisawa T."/>
            <person name="Togashi T."/>
            <person name="Yamamoto N."/>
            <person name="Seo M."/>
            <person name="Sato S."/>
            <person name="Yamada T."/>
            <person name="Mori H."/>
            <person name="Tajima N."/>
            <person name="Moriyama T."/>
            <person name="Ikeuchi M."/>
            <person name="Watanabe M."/>
            <person name="Wada H."/>
            <person name="Kobayashi K."/>
            <person name="Saito M."/>
            <person name="Masuda T."/>
            <person name="Sasaki-Sekimoto Y."/>
            <person name="Mashiguchi K."/>
            <person name="Awai K."/>
            <person name="Shimojima M."/>
            <person name="Masuda S."/>
            <person name="Iwai M."/>
            <person name="Nobusawa T."/>
            <person name="Narise T."/>
            <person name="Kondo S."/>
            <person name="Saito H."/>
            <person name="Sato R."/>
            <person name="Murakawa M."/>
            <person name="Ihara Y."/>
            <person name="Oshima-Yamada Y."/>
            <person name="Ohtaka K."/>
            <person name="Satoh M."/>
            <person name="Sonobe K."/>
            <person name="Ishii M."/>
            <person name="Ohtani R."/>
            <person name="Kanamori-Sato M."/>
            <person name="Honoki R."/>
            <person name="Miyazaki D."/>
            <person name="Mochizuki H."/>
            <person name="Umetsu J."/>
            <person name="Higashi K."/>
            <person name="Shibata D."/>
            <person name="Kamiya Y."/>
            <person name="Sato N."/>
            <person name="Nakamura Y."/>
            <person name="Tabata S."/>
            <person name="Ida S."/>
            <person name="Kurokawa K."/>
            <person name="Ohta H."/>
        </authorList>
    </citation>
    <scope>NUCLEOTIDE SEQUENCE [LARGE SCALE GENOMIC DNA]</scope>
    <source>
        <strain evidence="2 3">NIES-2285</strain>
    </source>
</reference>
<protein>
    <submittedName>
        <fullName evidence="2">Uncharacterized protein</fullName>
    </submittedName>
</protein>
<name>A0A1Y1HMW9_KLENI</name>
<organism evidence="2 3">
    <name type="scientific">Klebsormidium nitens</name>
    <name type="common">Green alga</name>
    <name type="synonym">Ulothrix nitens</name>
    <dbReference type="NCBI Taxonomy" id="105231"/>
    <lineage>
        <taxon>Eukaryota</taxon>
        <taxon>Viridiplantae</taxon>
        <taxon>Streptophyta</taxon>
        <taxon>Klebsormidiophyceae</taxon>
        <taxon>Klebsormidiales</taxon>
        <taxon>Klebsormidiaceae</taxon>
        <taxon>Klebsormidium</taxon>
    </lineage>
</organism>
<dbReference type="EMBL" id="DF236960">
    <property type="protein sequence ID" value="GAQ78341.1"/>
    <property type="molecule type" value="Genomic_DNA"/>
</dbReference>
<sequence>MASKKVAEGQVGGPVRAVHNTSSGSIESESALSGVPSLSSTSSGDVSSGVSETIRQSYPPGLQPGQMADWFDSPPPVLQDYLTDSQEEVLDSGWNLMISQQIATNRIQELAAESLNGGAPGGSNRALLSASPQDELLVPEDLDEGHESRDATLDKSLKGEREGTGDVQISQGETGFHGLALGAFNRAEDLRSEVWSPSQNGGLQSAEPGATFTNEPDVLETQTASEAPVSPAANHAATRGIPPAALNRAVLASPSGCAVTSAAAPGSVCEIEECEPEEPMLPAAIPGVVAPTAIPYLAKTESVLGDNPQAPVQPKLRVTRVSSPQIRRPAVLRSTLPAKLSPGSIPRAPAPAHRESGNLPEINTRASPEPRQLSFVEDEFARQKALFEATLLRRSAVAPTYTYTRWASFALMGAAVARAGGYILLASAAHD</sequence>
<feature type="compositionally biased region" description="Low complexity" evidence="1">
    <location>
        <begin position="22"/>
        <end position="51"/>
    </location>
</feature>
<feature type="region of interest" description="Disordered" evidence="1">
    <location>
        <begin position="342"/>
        <end position="366"/>
    </location>
</feature>
<feature type="compositionally biased region" description="Basic and acidic residues" evidence="1">
    <location>
        <begin position="145"/>
        <end position="164"/>
    </location>
</feature>
<evidence type="ECO:0000313" key="3">
    <source>
        <dbReference type="Proteomes" id="UP000054558"/>
    </source>
</evidence>
<dbReference type="AlphaFoldDB" id="A0A1Y1HMW9"/>
<dbReference type="Proteomes" id="UP000054558">
    <property type="component" value="Unassembled WGS sequence"/>
</dbReference>
<proteinExistence type="predicted"/>